<dbReference type="InterPro" id="IPR005297">
    <property type="entry name" value="Lipoprotein_repeat"/>
</dbReference>
<evidence type="ECO:0000313" key="3">
    <source>
        <dbReference type="EMBL" id="MDT0395711.1"/>
    </source>
</evidence>
<protein>
    <recommendedName>
        <fullName evidence="5">Lipoprotein</fullName>
    </recommendedName>
</protein>
<sequence length="186" mass="19155">MLRTTSPRTLGLGLSLAALATFAAACSSSSTDSSDAGSKTSSSASSPADSGSTTASAAPNSDDSGSKLVLKTAKGAAGIWLTDSAGQTLYLNTKDNKTTSTCYDDCAKKWPPLTTTKQVTVTGKYTVPSNLGTMTRTDGTKQVTYGGHPLYYFKGDTAPHQIKGQGVDGKWFLIGPIANIMNGSKP</sequence>
<evidence type="ECO:0000256" key="1">
    <source>
        <dbReference type="SAM" id="MobiDB-lite"/>
    </source>
</evidence>
<reference evidence="4" key="1">
    <citation type="submission" date="2023-07" db="EMBL/GenBank/DDBJ databases">
        <title>30 novel species of actinomycetes from the DSMZ collection.</title>
        <authorList>
            <person name="Nouioui I."/>
        </authorList>
    </citation>
    <scope>NUCLEOTIDE SEQUENCE [LARGE SCALE GENOMIC DNA]</scope>
    <source>
        <strain evidence="4">DSM 41636</strain>
    </source>
</reference>
<feature type="compositionally biased region" description="Low complexity" evidence="1">
    <location>
        <begin position="29"/>
        <end position="58"/>
    </location>
</feature>
<feature type="chain" id="PRO_5045763880" description="Lipoprotein" evidence="2">
    <location>
        <begin position="24"/>
        <end position="186"/>
    </location>
</feature>
<dbReference type="PROSITE" id="PS51257">
    <property type="entry name" value="PROKAR_LIPOPROTEIN"/>
    <property type="match status" value="1"/>
</dbReference>
<evidence type="ECO:0000313" key="4">
    <source>
        <dbReference type="Proteomes" id="UP001183881"/>
    </source>
</evidence>
<gene>
    <name evidence="3" type="ORF">RM705_13545</name>
</gene>
<accession>A0ABU2PU74</accession>
<keyword evidence="2" id="KW-0732">Signal</keyword>
<dbReference type="Pfam" id="PF03640">
    <property type="entry name" value="Lipoprotein_15"/>
    <property type="match status" value="2"/>
</dbReference>
<comment type="caution">
    <text evidence="3">The sequence shown here is derived from an EMBL/GenBank/DDBJ whole genome shotgun (WGS) entry which is preliminary data.</text>
</comment>
<keyword evidence="4" id="KW-1185">Reference proteome</keyword>
<dbReference type="EMBL" id="JAVRFA010000012">
    <property type="protein sequence ID" value="MDT0395711.1"/>
    <property type="molecule type" value="Genomic_DNA"/>
</dbReference>
<feature type="signal peptide" evidence="2">
    <location>
        <begin position="1"/>
        <end position="23"/>
    </location>
</feature>
<name>A0ABU2PU74_9ACTN</name>
<evidence type="ECO:0008006" key="5">
    <source>
        <dbReference type="Google" id="ProtNLM"/>
    </source>
</evidence>
<organism evidence="3 4">
    <name type="scientific">Streptomyces edwardsiae</name>
    <dbReference type="NCBI Taxonomy" id="3075527"/>
    <lineage>
        <taxon>Bacteria</taxon>
        <taxon>Bacillati</taxon>
        <taxon>Actinomycetota</taxon>
        <taxon>Actinomycetes</taxon>
        <taxon>Kitasatosporales</taxon>
        <taxon>Streptomycetaceae</taxon>
        <taxon>Streptomyces</taxon>
    </lineage>
</organism>
<proteinExistence type="predicted"/>
<dbReference type="PANTHER" id="PTHR39335:SF1">
    <property type="entry name" value="BLL4220 PROTEIN"/>
    <property type="match status" value="1"/>
</dbReference>
<evidence type="ECO:0000256" key="2">
    <source>
        <dbReference type="SAM" id="SignalP"/>
    </source>
</evidence>
<dbReference type="Proteomes" id="UP001183881">
    <property type="component" value="Unassembled WGS sequence"/>
</dbReference>
<feature type="region of interest" description="Disordered" evidence="1">
    <location>
        <begin position="29"/>
        <end position="65"/>
    </location>
</feature>
<dbReference type="PANTHER" id="PTHR39335">
    <property type="entry name" value="BLL4220 PROTEIN"/>
    <property type="match status" value="1"/>
</dbReference>